<dbReference type="Gene3D" id="1.10.10.60">
    <property type="entry name" value="Homeodomain-like"/>
    <property type="match status" value="1"/>
</dbReference>
<dbReference type="OrthoDB" id="5977959at2759"/>
<name>A0A7I8VWG4_9ANNE</name>
<dbReference type="InterPro" id="IPR013087">
    <property type="entry name" value="Znf_C2H2_type"/>
</dbReference>
<reference evidence="14 15" key="1">
    <citation type="submission" date="2020-08" db="EMBL/GenBank/DDBJ databases">
        <authorList>
            <person name="Hejnol A."/>
        </authorList>
    </citation>
    <scope>NUCLEOTIDE SEQUENCE [LARGE SCALE GENOMIC DNA]</scope>
</reference>
<dbReference type="EMBL" id="CAJFCJ010000012">
    <property type="protein sequence ID" value="CAD5120553.1"/>
    <property type="molecule type" value="Genomic_DNA"/>
</dbReference>
<dbReference type="FunFam" id="3.30.160.60:FF:000744">
    <property type="entry name" value="zinc finger E-box-binding homeobox 1"/>
    <property type="match status" value="1"/>
</dbReference>
<feature type="domain" description="C2H2-type" evidence="11">
    <location>
        <begin position="79"/>
        <end position="106"/>
    </location>
</feature>
<dbReference type="SUPFAM" id="SSF57667">
    <property type="entry name" value="beta-beta-alpha zinc fingers"/>
    <property type="match status" value="2"/>
</dbReference>
<evidence type="ECO:0000256" key="5">
    <source>
        <dbReference type="ARBA" id="ARBA00022833"/>
    </source>
</evidence>
<dbReference type="InterPro" id="IPR000949">
    <property type="entry name" value="ELM2_dom"/>
</dbReference>
<evidence type="ECO:0000256" key="6">
    <source>
        <dbReference type="ARBA" id="ARBA00023015"/>
    </source>
</evidence>
<dbReference type="SMART" id="SM00717">
    <property type="entry name" value="SANT"/>
    <property type="match status" value="1"/>
</dbReference>
<feature type="domain" description="C2H2-type" evidence="11">
    <location>
        <begin position="107"/>
        <end position="134"/>
    </location>
</feature>
<keyword evidence="4 9" id="KW-0863">Zinc-finger</keyword>
<dbReference type="InterPro" id="IPR009057">
    <property type="entry name" value="Homeodomain-like_sf"/>
</dbReference>
<evidence type="ECO:0000256" key="1">
    <source>
        <dbReference type="ARBA" id="ARBA00004123"/>
    </source>
</evidence>
<keyword evidence="8" id="KW-0539">Nucleus</keyword>
<evidence type="ECO:0000256" key="4">
    <source>
        <dbReference type="ARBA" id="ARBA00022771"/>
    </source>
</evidence>
<feature type="compositionally biased region" description="Polar residues" evidence="10">
    <location>
        <begin position="16"/>
        <end position="31"/>
    </location>
</feature>
<dbReference type="SMART" id="SM00355">
    <property type="entry name" value="ZnF_C2H2"/>
    <property type="match status" value="4"/>
</dbReference>
<evidence type="ECO:0000256" key="10">
    <source>
        <dbReference type="SAM" id="MobiDB-lite"/>
    </source>
</evidence>
<comment type="caution">
    <text evidence="14">The sequence shown here is derived from an EMBL/GenBank/DDBJ whole genome shotgun (WGS) entry which is preliminary data.</text>
</comment>
<dbReference type="PANTHER" id="PTHR16089:SF40">
    <property type="entry name" value="SUPPRESSOR OF ACTIVATED EGL-4 PROTEIN 1"/>
    <property type="match status" value="1"/>
</dbReference>
<dbReference type="GO" id="GO:0005667">
    <property type="term" value="C:transcription regulator complex"/>
    <property type="evidence" value="ECO:0007669"/>
    <property type="project" value="TreeGrafter"/>
</dbReference>
<dbReference type="AlphaFoldDB" id="A0A7I8VWG4"/>
<evidence type="ECO:0000259" key="11">
    <source>
        <dbReference type="PROSITE" id="PS50157"/>
    </source>
</evidence>
<comment type="subcellular location">
    <subcellularLocation>
        <location evidence="1">Nucleus</location>
    </subcellularLocation>
</comment>
<evidence type="ECO:0000256" key="2">
    <source>
        <dbReference type="ARBA" id="ARBA00022723"/>
    </source>
</evidence>
<dbReference type="GO" id="GO:0006357">
    <property type="term" value="P:regulation of transcription by RNA polymerase II"/>
    <property type="evidence" value="ECO:0007669"/>
    <property type="project" value="TreeGrafter"/>
</dbReference>
<dbReference type="PANTHER" id="PTHR16089">
    <property type="entry name" value="REST COREPRESSOR COREST PROTEIN-RELATED"/>
    <property type="match status" value="1"/>
</dbReference>
<evidence type="ECO:0000313" key="14">
    <source>
        <dbReference type="EMBL" id="CAD5120553.1"/>
    </source>
</evidence>
<proteinExistence type="predicted"/>
<protein>
    <submittedName>
        <fullName evidence="14">DgyrCDS9120</fullName>
    </submittedName>
</protein>
<keyword evidence="3" id="KW-0677">Repeat</keyword>
<keyword evidence="15" id="KW-1185">Reference proteome</keyword>
<feature type="region of interest" description="Disordered" evidence="10">
    <location>
        <begin position="16"/>
        <end position="36"/>
    </location>
</feature>
<keyword evidence="6" id="KW-0805">Transcription regulation</keyword>
<dbReference type="PROSITE" id="PS51293">
    <property type="entry name" value="SANT"/>
    <property type="match status" value="1"/>
</dbReference>
<gene>
    <name evidence="14" type="ORF">DGYR_LOCUS8637</name>
</gene>
<evidence type="ECO:0000259" key="13">
    <source>
        <dbReference type="PROSITE" id="PS51293"/>
    </source>
</evidence>
<dbReference type="SMART" id="SM01189">
    <property type="entry name" value="ELM2"/>
    <property type="match status" value="1"/>
</dbReference>
<evidence type="ECO:0000256" key="3">
    <source>
        <dbReference type="ARBA" id="ARBA00022737"/>
    </source>
</evidence>
<dbReference type="Gene3D" id="3.30.160.60">
    <property type="entry name" value="Classic Zinc Finger"/>
    <property type="match status" value="4"/>
</dbReference>
<dbReference type="SUPFAM" id="SSF46689">
    <property type="entry name" value="Homeodomain-like"/>
    <property type="match status" value="1"/>
</dbReference>
<dbReference type="Pfam" id="PF00096">
    <property type="entry name" value="zf-C2H2"/>
    <property type="match status" value="2"/>
</dbReference>
<evidence type="ECO:0000256" key="9">
    <source>
        <dbReference type="PROSITE-ProRule" id="PRU00042"/>
    </source>
</evidence>
<dbReference type="InterPro" id="IPR036236">
    <property type="entry name" value="Znf_C2H2_sf"/>
</dbReference>
<dbReference type="InterPro" id="IPR051066">
    <property type="entry name" value="Trans_reg/Corepressor"/>
</dbReference>
<dbReference type="Proteomes" id="UP000549394">
    <property type="component" value="Unassembled WGS sequence"/>
</dbReference>
<evidence type="ECO:0000256" key="7">
    <source>
        <dbReference type="ARBA" id="ARBA00023163"/>
    </source>
</evidence>
<keyword evidence="2" id="KW-0479">Metal-binding</keyword>
<dbReference type="FunFam" id="3.30.160.60:FF:000656">
    <property type="entry name" value="Zinc finger protein 541"/>
    <property type="match status" value="1"/>
</dbReference>
<dbReference type="InterPro" id="IPR001005">
    <property type="entry name" value="SANT/Myb"/>
</dbReference>
<organism evidence="14 15">
    <name type="scientific">Dimorphilus gyrociliatus</name>
    <dbReference type="NCBI Taxonomy" id="2664684"/>
    <lineage>
        <taxon>Eukaryota</taxon>
        <taxon>Metazoa</taxon>
        <taxon>Spiralia</taxon>
        <taxon>Lophotrochozoa</taxon>
        <taxon>Annelida</taxon>
        <taxon>Polychaeta</taxon>
        <taxon>Polychaeta incertae sedis</taxon>
        <taxon>Dinophilidae</taxon>
        <taxon>Dimorphilus</taxon>
    </lineage>
</organism>
<feature type="domain" description="ELM2" evidence="12">
    <location>
        <begin position="568"/>
        <end position="655"/>
    </location>
</feature>
<evidence type="ECO:0000313" key="15">
    <source>
        <dbReference type="Proteomes" id="UP000549394"/>
    </source>
</evidence>
<keyword evidence="7" id="KW-0804">Transcription</keyword>
<dbReference type="InterPro" id="IPR017884">
    <property type="entry name" value="SANT_dom"/>
</dbReference>
<sequence length="751" mass="85583">MKKIILHKPDAYRMMTESQNSTAESPSSSIPQPAVPDYSRLMTPEFFDEDLERILEKPGTVPIGVKKQKGKPPSARASVICAVCSKKFNNSSALAKHKLTHSNERKYVCKICSKAFKRQDHLNGHMLTHRSKKPFACKFKSCEKSYCDARSLRRHVENAHAQDVEKIVEARRIMNAAYSPITPTGPNSNVFWEGNFFDDPMTVECKECNRKFKNMAALNGHMRLHGGYQKKSDDLPDTKQNYEAEDILNDITNTSAEEDDDVFSLKQMAPLVVSTDKKRRTMSADADKFTAPQRPYVTKESIVQLLKQAGMEEILNKVGLEVDTAGADECLELPDVDVLENRNSKHHRQLNDACTEPKLFYKKESLEPPKVGLEKYQTDSCLELLDLPISEGQGFKVEPAKLLLDTFESEVKEEVSRVGKTKSCSSIEMLEDNPELRRPFNKIEFLQGDKNNHIETNVHNQSFSKLSNKQPHINITPCRSKQEKRFRNAELPKVKKKYIPEPLVIPPNLNTSFGFVSHLRSPKFDETSCTIPPYTPPPILSPARRGSGLFWTVKNQNCLLPLETDILPHINIGTNYQAQIPQLQIMKTTEIYPETSVWSVESANRLCDLELSNYEKIACSAAVPGTGTNKEYALHVLHAAKGDVKLAMMLLLTGDVKSEESVRKRINYDLPLDETEPWSRPEIESFSQAMVSHDKNFRKVSECVGTKNIRQCVQFYYLWKKVCANEYKKMKMVRKRRHQNENFLLRSTMDD</sequence>
<evidence type="ECO:0000256" key="8">
    <source>
        <dbReference type="ARBA" id="ARBA00023242"/>
    </source>
</evidence>
<feature type="domain" description="C2H2-type" evidence="11">
    <location>
        <begin position="135"/>
        <end position="165"/>
    </location>
</feature>
<dbReference type="PROSITE" id="PS00028">
    <property type="entry name" value="ZINC_FINGER_C2H2_1"/>
    <property type="match status" value="4"/>
</dbReference>
<evidence type="ECO:0000259" key="12">
    <source>
        <dbReference type="PROSITE" id="PS51156"/>
    </source>
</evidence>
<dbReference type="GO" id="GO:0003714">
    <property type="term" value="F:transcription corepressor activity"/>
    <property type="evidence" value="ECO:0007669"/>
    <property type="project" value="TreeGrafter"/>
</dbReference>
<accession>A0A7I8VWG4</accession>
<keyword evidence="5" id="KW-0862">Zinc</keyword>
<feature type="domain" description="C2H2-type" evidence="11">
    <location>
        <begin position="203"/>
        <end position="230"/>
    </location>
</feature>
<dbReference type="GO" id="GO:0008270">
    <property type="term" value="F:zinc ion binding"/>
    <property type="evidence" value="ECO:0007669"/>
    <property type="project" value="UniProtKB-KW"/>
</dbReference>
<dbReference type="PROSITE" id="PS51156">
    <property type="entry name" value="ELM2"/>
    <property type="match status" value="1"/>
</dbReference>
<dbReference type="Pfam" id="PF13912">
    <property type="entry name" value="zf-C2H2_6"/>
    <property type="match status" value="1"/>
</dbReference>
<feature type="domain" description="SANT" evidence="13">
    <location>
        <begin position="673"/>
        <end position="724"/>
    </location>
</feature>
<dbReference type="PROSITE" id="PS50157">
    <property type="entry name" value="ZINC_FINGER_C2H2_2"/>
    <property type="match status" value="4"/>
</dbReference>
<dbReference type="GO" id="GO:0000118">
    <property type="term" value="C:histone deacetylase complex"/>
    <property type="evidence" value="ECO:0007669"/>
    <property type="project" value="TreeGrafter"/>
</dbReference>